<dbReference type="Gene3D" id="3.30.10.10">
    <property type="entry name" value="Trypsin Inhibitor V, subunit A"/>
    <property type="match status" value="1"/>
</dbReference>
<dbReference type="EMBL" id="JBGFSN010000004">
    <property type="protein sequence ID" value="MFH8133611.1"/>
    <property type="molecule type" value="Genomic_DNA"/>
</dbReference>
<feature type="signal peptide" evidence="1">
    <location>
        <begin position="1"/>
        <end position="18"/>
    </location>
</feature>
<reference evidence="2 3" key="1">
    <citation type="submission" date="2024-08" db="EMBL/GenBank/DDBJ databases">
        <title>Pantoea ronii - a newly identified human opportunistic pathogen.</title>
        <authorList>
            <person name="Keidar-Friedman D."/>
            <person name="Sorek N."/>
            <person name="Leshin-Carmel D."/>
            <person name="Tsur A."/>
            <person name="Amsalem M."/>
            <person name="Tolkach D."/>
            <person name="Brosh-Nissimov T."/>
        </authorList>
    </citation>
    <scope>NUCLEOTIDE SEQUENCE [LARGE SCALE GENOMIC DNA]</scope>
    <source>
        <strain evidence="2 3">AA23256</strain>
    </source>
</reference>
<evidence type="ECO:0000313" key="2">
    <source>
        <dbReference type="EMBL" id="MFH8133611.1"/>
    </source>
</evidence>
<keyword evidence="1" id="KW-0732">Signal</keyword>
<evidence type="ECO:0000256" key="1">
    <source>
        <dbReference type="SAM" id="SignalP"/>
    </source>
</evidence>
<dbReference type="Proteomes" id="UP001611251">
    <property type="component" value="Unassembled WGS sequence"/>
</dbReference>
<proteinExistence type="predicted"/>
<keyword evidence="3" id="KW-1185">Reference proteome</keyword>
<name>A0ABW7PW27_9GAMM</name>
<organism evidence="2 3">
    <name type="scientific">Pantoea osteomyelitidis</name>
    <dbReference type="NCBI Taxonomy" id="3230026"/>
    <lineage>
        <taxon>Bacteria</taxon>
        <taxon>Pseudomonadati</taxon>
        <taxon>Pseudomonadota</taxon>
        <taxon>Gammaproteobacteria</taxon>
        <taxon>Enterobacterales</taxon>
        <taxon>Erwiniaceae</taxon>
        <taxon>Pantoea</taxon>
    </lineage>
</organism>
<dbReference type="PROSITE" id="PS51257">
    <property type="entry name" value="PROKAR_LIPOPROTEIN"/>
    <property type="match status" value="1"/>
</dbReference>
<comment type="caution">
    <text evidence="2">The sequence shown here is derived from an EMBL/GenBank/DDBJ whole genome shotgun (WGS) entry which is preliminary data.</text>
</comment>
<gene>
    <name evidence="2" type="ORF">ABU178_05385</name>
</gene>
<sequence>MKPYGYLLLIAGFFTLTACQSASKPAPDTTTQDSAADTCGASQYQNYVGKPLSSLGSQRFATPVRAIPWNAAVTMDFNLHRLNFLADKSGSISKVYCG</sequence>
<evidence type="ECO:0000313" key="3">
    <source>
        <dbReference type="Proteomes" id="UP001611251"/>
    </source>
</evidence>
<accession>A0ABW7PW27</accession>
<feature type="chain" id="PRO_5046992358" evidence="1">
    <location>
        <begin position="19"/>
        <end position="98"/>
    </location>
</feature>
<dbReference type="Pfam" id="PF11720">
    <property type="entry name" value="Inhibitor_I78"/>
    <property type="match status" value="1"/>
</dbReference>
<dbReference type="RefSeq" id="WP_397212726.1">
    <property type="nucleotide sequence ID" value="NZ_JBGFSN010000004.1"/>
</dbReference>
<protein>
    <submittedName>
        <fullName evidence="2">I78 family peptidase inhibitor</fullName>
    </submittedName>
</protein>
<dbReference type="InterPro" id="IPR021719">
    <property type="entry name" value="Prot_inh_I78"/>
</dbReference>